<gene>
    <name evidence="1" type="ORF">G3I70_20045</name>
</gene>
<proteinExistence type="predicted"/>
<dbReference type="AlphaFoldDB" id="A0A6L9QGX3"/>
<evidence type="ECO:0000313" key="2">
    <source>
        <dbReference type="Proteomes" id="UP000475532"/>
    </source>
</evidence>
<dbReference type="RefSeq" id="WP_163058129.1">
    <property type="nucleotide sequence ID" value="NZ_JAAGLI010000510.1"/>
</dbReference>
<sequence length="59" mass="7108">MQFALDAEEEALQREQARQDWVGHPMGLEWFCDEHTAVAEEHSHLHWRTAFDRLREFRG</sequence>
<accession>A0A6L9QGX3</accession>
<dbReference type="Proteomes" id="UP000475532">
    <property type="component" value="Unassembled WGS sequence"/>
</dbReference>
<reference evidence="1 2" key="1">
    <citation type="submission" date="2020-01" db="EMBL/GenBank/DDBJ databases">
        <title>Insect and environment-associated Actinomycetes.</title>
        <authorList>
            <person name="Currrie C."/>
            <person name="Chevrette M."/>
            <person name="Carlson C."/>
            <person name="Stubbendieck R."/>
            <person name="Wendt-Pienkowski E."/>
        </authorList>
    </citation>
    <scope>NUCLEOTIDE SEQUENCE [LARGE SCALE GENOMIC DNA]</scope>
    <source>
        <strain evidence="1 2">SID10258</strain>
    </source>
</reference>
<protein>
    <submittedName>
        <fullName evidence="1">Uncharacterized protein</fullName>
    </submittedName>
</protein>
<name>A0A6L9QGX3_9ACTN</name>
<dbReference type="EMBL" id="JAAGLI010000510">
    <property type="protein sequence ID" value="NEA24761.1"/>
    <property type="molecule type" value="Genomic_DNA"/>
</dbReference>
<organism evidence="1 2">
    <name type="scientific">Actinomadura bangladeshensis</name>
    <dbReference type="NCBI Taxonomy" id="453573"/>
    <lineage>
        <taxon>Bacteria</taxon>
        <taxon>Bacillati</taxon>
        <taxon>Actinomycetota</taxon>
        <taxon>Actinomycetes</taxon>
        <taxon>Streptosporangiales</taxon>
        <taxon>Thermomonosporaceae</taxon>
        <taxon>Actinomadura</taxon>
    </lineage>
</organism>
<evidence type="ECO:0000313" key="1">
    <source>
        <dbReference type="EMBL" id="NEA24761.1"/>
    </source>
</evidence>
<comment type="caution">
    <text evidence="1">The sequence shown here is derived from an EMBL/GenBank/DDBJ whole genome shotgun (WGS) entry which is preliminary data.</text>
</comment>